<dbReference type="PANTHER" id="PTHR10742:SF410">
    <property type="entry name" value="LYSINE-SPECIFIC HISTONE DEMETHYLASE 2"/>
    <property type="match status" value="1"/>
</dbReference>
<feature type="domain" description="SWIRM" evidence="7">
    <location>
        <begin position="24"/>
        <end position="124"/>
    </location>
</feature>
<protein>
    <recommendedName>
        <fullName evidence="7">SWIRM domain-containing protein</fullName>
    </recommendedName>
</protein>
<dbReference type="InterPro" id="IPR036388">
    <property type="entry name" value="WH-like_DNA-bd_sf"/>
</dbReference>
<evidence type="ECO:0000256" key="3">
    <source>
        <dbReference type="ARBA" id="ARBA00022630"/>
    </source>
</evidence>
<evidence type="ECO:0000256" key="1">
    <source>
        <dbReference type="ARBA" id="ARBA00001974"/>
    </source>
</evidence>
<dbReference type="PROSITE" id="PS50934">
    <property type="entry name" value="SWIRM"/>
    <property type="match status" value="1"/>
</dbReference>
<keyword evidence="3" id="KW-0285">Flavoprotein</keyword>
<dbReference type="PANTHER" id="PTHR10742">
    <property type="entry name" value="FLAVIN MONOAMINE OXIDASE"/>
    <property type="match status" value="1"/>
</dbReference>
<gene>
    <name evidence="8" type="ORF">IFM89_002907</name>
</gene>
<evidence type="ECO:0000313" key="8">
    <source>
        <dbReference type="EMBL" id="KAF9618912.1"/>
    </source>
</evidence>
<dbReference type="SUPFAM" id="SSF46689">
    <property type="entry name" value="Homeodomain-like"/>
    <property type="match status" value="1"/>
</dbReference>
<dbReference type="Gene3D" id="3.50.50.60">
    <property type="entry name" value="FAD/NAD(P)-binding domain"/>
    <property type="match status" value="2"/>
</dbReference>
<evidence type="ECO:0000256" key="5">
    <source>
        <dbReference type="ARBA" id="ARBA00022853"/>
    </source>
</evidence>
<dbReference type="OrthoDB" id="5046242at2759"/>
<name>A0A835ILX7_9MAGN</name>
<evidence type="ECO:0000313" key="9">
    <source>
        <dbReference type="Proteomes" id="UP000631114"/>
    </source>
</evidence>
<dbReference type="EMBL" id="JADFTS010000002">
    <property type="protein sequence ID" value="KAF9618912.1"/>
    <property type="molecule type" value="Genomic_DNA"/>
</dbReference>
<dbReference type="AlphaFoldDB" id="A0A835ILX7"/>
<dbReference type="SUPFAM" id="SSF51905">
    <property type="entry name" value="FAD/NAD(P)-binding domain"/>
    <property type="match status" value="1"/>
</dbReference>
<keyword evidence="9" id="KW-1185">Reference proteome</keyword>
<dbReference type="FunFam" id="3.50.50.60:FF:000507">
    <property type="entry name" value="Lysine-specific histone demethylase 1 homolog 3"/>
    <property type="match status" value="1"/>
</dbReference>
<evidence type="ECO:0000256" key="4">
    <source>
        <dbReference type="ARBA" id="ARBA00022827"/>
    </source>
</evidence>
<dbReference type="InterPro" id="IPR009057">
    <property type="entry name" value="Homeodomain-like_sf"/>
</dbReference>
<dbReference type="GO" id="GO:0141052">
    <property type="term" value="F:histone H3 demethylase activity"/>
    <property type="evidence" value="ECO:0007669"/>
    <property type="project" value="UniProtKB-ARBA"/>
</dbReference>
<dbReference type="Pfam" id="PF01593">
    <property type="entry name" value="Amino_oxidase"/>
    <property type="match status" value="1"/>
</dbReference>
<keyword evidence="4" id="KW-0274">FAD</keyword>
<evidence type="ECO:0000256" key="2">
    <source>
        <dbReference type="ARBA" id="ARBA00005995"/>
    </source>
</evidence>
<comment type="similarity">
    <text evidence="2">Belongs to the flavin monoamine oxidase family.</text>
</comment>
<evidence type="ECO:0000259" key="7">
    <source>
        <dbReference type="PROSITE" id="PS50934"/>
    </source>
</evidence>
<dbReference type="InterPro" id="IPR002937">
    <property type="entry name" value="Amino_oxidase"/>
</dbReference>
<keyword evidence="5" id="KW-0156">Chromatin regulator</keyword>
<proteinExistence type="inferred from homology"/>
<reference evidence="8 9" key="1">
    <citation type="submission" date="2020-10" db="EMBL/GenBank/DDBJ databases">
        <title>The Coptis chinensis genome and diversification of protoberbering-type alkaloids.</title>
        <authorList>
            <person name="Wang B."/>
            <person name="Shu S."/>
            <person name="Song C."/>
            <person name="Liu Y."/>
        </authorList>
    </citation>
    <scope>NUCLEOTIDE SEQUENCE [LARGE SCALE GENOMIC DNA]</scope>
    <source>
        <strain evidence="8">HL-2020</strain>
        <tissue evidence="8">Leaf</tissue>
    </source>
</reference>
<dbReference type="GO" id="GO:0016705">
    <property type="term" value="F:oxidoreductase activity, acting on paired donors, with incorporation or reduction of molecular oxygen"/>
    <property type="evidence" value="ECO:0007669"/>
    <property type="project" value="UniProtKB-ARBA"/>
</dbReference>
<dbReference type="Pfam" id="PF04433">
    <property type="entry name" value="SWIRM"/>
    <property type="match status" value="1"/>
</dbReference>
<dbReference type="InterPro" id="IPR036188">
    <property type="entry name" value="FAD/NAD-bd_sf"/>
</dbReference>
<evidence type="ECO:0000256" key="6">
    <source>
        <dbReference type="ARBA" id="ARBA00023002"/>
    </source>
</evidence>
<comment type="caution">
    <text evidence="8">The sequence shown here is derived from an EMBL/GenBank/DDBJ whole genome shotgun (WGS) entry which is preliminary data.</text>
</comment>
<organism evidence="8 9">
    <name type="scientific">Coptis chinensis</name>
    <dbReference type="NCBI Taxonomy" id="261450"/>
    <lineage>
        <taxon>Eukaryota</taxon>
        <taxon>Viridiplantae</taxon>
        <taxon>Streptophyta</taxon>
        <taxon>Embryophyta</taxon>
        <taxon>Tracheophyta</taxon>
        <taxon>Spermatophyta</taxon>
        <taxon>Magnoliopsida</taxon>
        <taxon>Ranunculales</taxon>
        <taxon>Ranunculaceae</taxon>
        <taxon>Coptidoideae</taxon>
        <taxon>Coptis</taxon>
    </lineage>
</organism>
<comment type="cofactor">
    <cofactor evidence="1">
        <name>FAD</name>
        <dbReference type="ChEBI" id="CHEBI:57692"/>
    </cofactor>
</comment>
<dbReference type="PRINTS" id="PR00419">
    <property type="entry name" value="ADXRDTASE"/>
</dbReference>
<dbReference type="InterPro" id="IPR007526">
    <property type="entry name" value="SWIRM"/>
</dbReference>
<sequence>MMIGPRERGKSKYPINMVLETEICGAAAVVAGLKARAAGPFEKIKFKEILKRRGGLQEYLECRNFILGLWSKDTNHILRLSDCGATDAPSDIDPQRISLIREIYGFLDQNGYINVGIACEKEKSEPCGEADLKLSKESSSEEKCGTQLSDSVCKAPFILGQVEYPERLTDIKNGLILNEEEPISQTTKRQEFLGSENWSIESKGCQSTKEQKIGWIETKLPNRTADTDTLANISSEVVDSGSDSFVGFKKIKESQGIQAIAADSSEAINEMQCDSEIRKRIIVVGAGPAGLTAARHLQRQGFSVTILEARNRLGGRVYTDRSSLSVPVDLGASIITGVEADVATERRPDPSSLVCSQLGLELTVLNSDCPLYDTVTGQKVPLELDEALEAEYNSLLDDMVVLMEEQGDRATKMSLEDGLEYALKKRRMAQSISDTEDLEFDTLASDSFDTRTNGHDKGITSDKEVLSPLERRVMNWHFANLEYGCAALLKEVSLPYWNQDDVYGGFGGAHCMIKGGYSTVIESLGKGLAVHLNHVVTEVSYSTMGCGETNDLHGKVKVSTSNGNEFTGDAVLITVPLGCLKANTINFSPSLPEWKQSSIHQLGFVF</sequence>
<keyword evidence="6" id="KW-0560">Oxidoreductase</keyword>
<dbReference type="Gene3D" id="1.10.10.10">
    <property type="entry name" value="Winged helix-like DNA-binding domain superfamily/Winged helix DNA-binding domain"/>
    <property type="match status" value="1"/>
</dbReference>
<dbReference type="InterPro" id="IPR050281">
    <property type="entry name" value="Flavin_monoamine_oxidase"/>
</dbReference>
<dbReference type="Proteomes" id="UP000631114">
    <property type="component" value="Unassembled WGS sequence"/>
</dbReference>
<accession>A0A835ILX7</accession>